<organism evidence="2 3">
    <name type="scientific">Artemisia annua</name>
    <name type="common">Sweet wormwood</name>
    <dbReference type="NCBI Taxonomy" id="35608"/>
    <lineage>
        <taxon>Eukaryota</taxon>
        <taxon>Viridiplantae</taxon>
        <taxon>Streptophyta</taxon>
        <taxon>Embryophyta</taxon>
        <taxon>Tracheophyta</taxon>
        <taxon>Spermatophyta</taxon>
        <taxon>Magnoliopsida</taxon>
        <taxon>eudicotyledons</taxon>
        <taxon>Gunneridae</taxon>
        <taxon>Pentapetalae</taxon>
        <taxon>asterids</taxon>
        <taxon>campanulids</taxon>
        <taxon>Asterales</taxon>
        <taxon>Asteraceae</taxon>
        <taxon>Asteroideae</taxon>
        <taxon>Anthemideae</taxon>
        <taxon>Artemisiinae</taxon>
        <taxon>Artemisia</taxon>
    </lineage>
</organism>
<dbReference type="Proteomes" id="UP000245207">
    <property type="component" value="Unassembled WGS sequence"/>
</dbReference>
<feature type="domain" description="Reverse transcriptase zinc-binding" evidence="1">
    <location>
        <begin position="366"/>
        <end position="455"/>
    </location>
</feature>
<dbReference type="AlphaFoldDB" id="A0A2U1MPK6"/>
<dbReference type="STRING" id="35608.A0A2U1MPK6"/>
<evidence type="ECO:0000313" key="2">
    <source>
        <dbReference type="EMBL" id="PWA63180.1"/>
    </source>
</evidence>
<dbReference type="OrthoDB" id="1108285at2759"/>
<dbReference type="GO" id="GO:0003964">
    <property type="term" value="F:RNA-directed DNA polymerase activity"/>
    <property type="evidence" value="ECO:0007669"/>
    <property type="project" value="UniProtKB-KW"/>
</dbReference>
<keyword evidence="2" id="KW-0808">Transferase</keyword>
<dbReference type="Pfam" id="PF13966">
    <property type="entry name" value="zf-RVT"/>
    <property type="match status" value="1"/>
</dbReference>
<sequence length="465" mass="53763">MAEVAALYTWHHTTAPIGEKNGVGEKEKIKENFIITLKPHNYTFRVYITNEVIYAFYTSLGAIGWALYGLVEKCLFGLIDCRRVLQVMSNLIDGGGSIADYRKQEWLKEAFKALQGKGGGEDVLALQHVGFAAKEVFVHGLYLLDMSLGKRLDARPIKKHCVYMPLVVVAKETIGNLGGLFELDDVIDKCDGNMLKAIALGKEIRLTSYHPANYLNRPRRRFKMLRMCRFKLHMLWLISHEPRVMVMGDSGKDQNGVHMNHQNGVHMNRHLMMRIIEHRNGENTSAWFDKWHDHGPLDAFITHRDIYHAGFNSTSTVKEVVHINCGMWPYEWIMKYDTLASINVPMLNDRDDKLRWKDENGNLNQFSVRSVWEAIRPRGNSVSWFHVVWFSQCIPRHAFLTWLLMGERLKTQDTLRSWDVPITVNVDDLRCPLCKTVQDSHAHLFFECPFSIQVWFKAKKLHSHS</sequence>
<comment type="caution">
    <text evidence="2">The sequence shown here is derived from an EMBL/GenBank/DDBJ whole genome shotgun (WGS) entry which is preliminary data.</text>
</comment>
<dbReference type="InterPro" id="IPR026960">
    <property type="entry name" value="RVT-Znf"/>
</dbReference>
<dbReference type="EMBL" id="PKPP01004695">
    <property type="protein sequence ID" value="PWA63180.1"/>
    <property type="molecule type" value="Genomic_DNA"/>
</dbReference>
<protein>
    <submittedName>
        <fullName evidence="2">Reverse transcriptase domain, Reverse transcriptase zinc-binding domain protein</fullName>
    </submittedName>
</protein>
<accession>A0A2U1MPK6</accession>
<proteinExistence type="predicted"/>
<evidence type="ECO:0000259" key="1">
    <source>
        <dbReference type="Pfam" id="PF13966"/>
    </source>
</evidence>
<keyword evidence="2" id="KW-0548">Nucleotidyltransferase</keyword>
<gene>
    <name evidence="2" type="ORF">CTI12_AA354830</name>
</gene>
<reference evidence="2 3" key="1">
    <citation type="journal article" date="2018" name="Mol. Plant">
        <title>The genome of Artemisia annua provides insight into the evolution of Asteraceae family and artemisinin biosynthesis.</title>
        <authorList>
            <person name="Shen Q."/>
            <person name="Zhang L."/>
            <person name="Liao Z."/>
            <person name="Wang S."/>
            <person name="Yan T."/>
            <person name="Shi P."/>
            <person name="Liu M."/>
            <person name="Fu X."/>
            <person name="Pan Q."/>
            <person name="Wang Y."/>
            <person name="Lv Z."/>
            <person name="Lu X."/>
            <person name="Zhang F."/>
            <person name="Jiang W."/>
            <person name="Ma Y."/>
            <person name="Chen M."/>
            <person name="Hao X."/>
            <person name="Li L."/>
            <person name="Tang Y."/>
            <person name="Lv G."/>
            <person name="Zhou Y."/>
            <person name="Sun X."/>
            <person name="Brodelius P.E."/>
            <person name="Rose J.K.C."/>
            <person name="Tang K."/>
        </authorList>
    </citation>
    <scope>NUCLEOTIDE SEQUENCE [LARGE SCALE GENOMIC DNA]</scope>
    <source>
        <strain evidence="3">cv. Huhao1</strain>
        <tissue evidence="2">Leaf</tissue>
    </source>
</reference>
<keyword evidence="3" id="KW-1185">Reference proteome</keyword>
<evidence type="ECO:0000313" key="3">
    <source>
        <dbReference type="Proteomes" id="UP000245207"/>
    </source>
</evidence>
<name>A0A2U1MPK6_ARTAN</name>
<keyword evidence="2" id="KW-0695">RNA-directed DNA polymerase</keyword>